<reference evidence="1" key="1">
    <citation type="submission" date="2022-03" db="EMBL/GenBank/DDBJ databases">
        <authorList>
            <person name="Alioto T."/>
            <person name="Alioto T."/>
            <person name="Gomez Garrido J."/>
        </authorList>
    </citation>
    <scope>NUCLEOTIDE SEQUENCE</scope>
</reference>
<name>A0AAD1TBT5_PELCU</name>
<organism evidence="1 2">
    <name type="scientific">Pelobates cultripes</name>
    <name type="common">Western spadefoot toad</name>
    <dbReference type="NCBI Taxonomy" id="61616"/>
    <lineage>
        <taxon>Eukaryota</taxon>
        <taxon>Metazoa</taxon>
        <taxon>Chordata</taxon>
        <taxon>Craniata</taxon>
        <taxon>Vertebrata</taxon>
        <taxon>Euteleostomi</taxon>
        <taxon>Amphibia</taxon>
        <taxon>Batrachia</taxon>
        <taxon>Anura</taxon>
        <taxon>Pelobatoidea</taxon>
        <taxon>Pelobatidae</taxon>
        <taxon>Pelobates</taxon>
    </lineage>
</organism>
<gene>
    <name evidence="1" type="ORF">PECUL_23A041664</name>
</gene>
<sequence length="115" mass="13486">MADLYDTIKKLELQHKRSQLNETYSALMEARRNLTALITKRYHRSLQRSKNFFYTHANKGGKVLARLLKGDTPRMQVQKLHLSSGKVSPHPEEIAEEFRTYYRSLYNLPHPEALT</sequence>
<dbReference type="Proteomes" id="UP001295444">
    <property type="component" value="Chromosome 11"/>
</dbReference>
<accession>A0AAD1TBT5</accession>
<protein>
    <submittedName>
        <fullName evidence="1">Uncharacterized protein</fullName>
    </submittedName>
</protein>
<dbReference type="AlphaFoldDB" id="A0AAD1TBT5"/>
<proteinExistence type="predicted"/>
<keyword evidence="2" id="KW-1185">Reference proteome</keyword>
<evidence type="ECO:0000313" key="1">
    <source>
        <dbReference type="EMBL" id="CAH2321499.1"/>
    </source>
</evidence>
<evidence type="ECO:0000313" key="2">
    <source>
        <dbReference type="Proteomes" id="UP001295444"/>
    </source>
</evidence>
<dbReference type="EMBL" id="OW240922">
    <property type="protein sequence ID" value="CAH2321499.1"/>
    <property type="molecule type" value="Genomic_DNA"/>
</dbReference>